<dbReference type="GO" id="GO:0005886">
    <property type="term" value="C:plasma membrane"/>
    <property type="evidence" value="ECO:0007669"/>
    <property type="project" value="TreeGrafter"/>
</dbReference>
<dbReference type="GO" id="GO:0004674">
    <property type="term" value="F:protein serine/threonine kinase activity"/>
    <property type="evidence" value="ECO:0007669"/>
    <property type="project" value="UniProtKB-KW"/>
</dbReference>
<dbReference type="STRING" id="3818.A0A445ERA2"/>
<accession>A0A445ERA2</accession>
<evidence type="ECO:0000256" key="1">
    <source>
        <dbReference type="ARBA" id="ARBA00022527"/>
    </source>
</evidence>
<dbReference type="EMBL" id="SDMP01000001">
    <property type="protein sequence ID" value="RYR77911.1"/>
    <property type="molecule type" value="Genomic_DNA"/>
</dbReference>
<protein>
    <recommendedName>
        <fullName evidence="8">Protein kinase domain-containing protein</fullName>
    </recommendedName>
</protein>
<dbReference type="Gene3D" id="3.30.200.20">
    <property type="entry name" value="Phosphorylase Kinase, domain 1"/>
    <property type="match status" value="1"/>
</dbReference>
<keyword evidence="3" id="KW-0547">Nucleotide-binding</keyword>
<keyword evidence="1" id="KW-0723">Serine/threonine-protein kinase</keyword>
<name>A0A445ERA2_ARAHY</name>
<organism evidence="6 7">
    <name type="scientific">Arachis hypogaea</name>
    <name type="common">Peanut</name>
    <dbReference type="NCBI Taxonomy" id="3818"/>
    <lineage>
        <taxon>Eukaryota</taxon>
        <taxon>Viridiplantae</taxon>
        <taxon>Streptophyta</taxon>
        <taxon>Embryophyta</taxon>
        <taxon>Tracheophyta</taxon>
        <taxon>Spermatophyta</taxon>
        <taxon>Magnoliopsida</taxon>
        <taxon>eudicotyledons</taxon>
        <taxon>Gunneridae</taxon>
        <taxon>Pentapetalae</taxon>
        <taxon>rosids</taxon>
        <taxon>fabids</taxon>
        <taxon>Fabales</taxon>
        <taxon>Fabaceae</taxon>
        <taxon>Papilionoideae</taxon>
        <taxon>50 kb inversion clade</taxon>
        <taxon>dalbergioids sensu lato</taxon>
        <taxon>Dalbergieae</taxon>
        <taxon>Pterocarpus clade</taxon>
        <taxon>Arachis</taxon>
    </lineage>
</organism>
<evidence type="ECO:0000256" key="4">
    <source>
        <dbReference type="ARBA" id="ARBA00022777"/>
    </source>
</evidence>
<evidence type="ECO:0000313" key="6">
    <source>
        <dbReference type="EMBL" id="RYR77911.1"/>
    </source>
</evidence>
<sequence>MDLPTFDLSTTVDATNNQFSSNNELEKGGYGSVYKGVLANGTKIAVKRLSKNSNQGLQEFKTEV</sequence>
<evidence type="ECO:0000256" key="5">
    <source>
        <dbReference type="ARBA" id="ARBA00022840"/>
    </source>
</evidence>
<reference evidence="6 7" key="1">
    <citation type="submission" date="2019-01" db="EMBL/GenBank/DDBJ databases">
        <title>Sequencing of cultivated peanut Arachis hypogaea provides insights into genome evolution and oil improvement.</title>
        <authorList>
            <person name="Chen X."/>
        </authorList>
    </citation>
    <scope>NUCLEOTIDE SEQUENCE [LARGE SCALE GENOMIC DNA]</scope>
    <source>
        <strain evidence="7">cv. Fuhuasheng</strain>
        <tissue evidence="6">Leaves</tissue>
    </source>
</reference>
<keyword evidence="2" id="KW-0808">Transferase</keyword>
<gene>
    <name evidence="6" type="ORF">Ahy_A01g002614</name>
</gene>
<dbReference type="PANTHER" id="PTHR27002">
    <property type="entry name" value="RECEPTOR-LIKE SERINE/THREONINE-PROTEIN KINASE SD1-8"/>
    <property type="match status" value="1"/>
</dbReference>
<keyword evidence="5" id="KW-0067">ATP-binding</keyword>
<dbReference type="InterPro" id="IPR011009">
    <property type="entry name" value="Kinase-like_dom_sf"/>
</dbReference>
<evidence type="ECO:0008006" key="8">
    <source>
        <dbReference type="Google" id="ProtNLM"/>
    </source>
</evidence>
<dbReference type="AlphaFoldDB" id="A0A445ERA2"/>
<dbReference type="Proteomes" id="UP000289738">
    <property type="component" value="Chromosome A01"/>
</dbReference>
<evidence type="ECO:0000256" key="3">
    <source>
        <dbReference type="ARBA" id="ARBA00022741"/>
    </source>
</evidence>
<dbReference type="PANTHER" id="PTHR27002:SF181">
    <property type="entry name" value="RECEPTOR-LIKE SERINE_THREONINE-PROTEIN KINASE"/>
    <property type="match status" value="1"/>
</dbReference>
<evidence type="ECO:0000256" key="2">
    <source>
        <dbReference type="ARBA" id="ARBA00022679"/>
    </source>
</evidence>
<evidence type="ECO:0000313" key="7">
    <source>
        <dbReference type="Proteomes" id="UP000289738"/>
    </source>
</evidence>
<dbReference type="SUPFAM" id="SSF56112">
    <property type="entry name" value="Protein kinase-like (PK-like)"/>
    <property type="match status" value="1"/>
</dbReference>
<dbReference type="GO" id="GO:0005524">
    <property type="term" value="F:ATP binding"/>
    <property type="evidence" value="ECO:0007669"/>
    <property type="project" value="UniProtKB-KW"/>
</dbReference>
<keyword evidence="4" id="KW-0418">Kinase</keyword>
<comment type="caution">
    <text evidence="6">The sequence shown here is derived from an EMBL/GenBank/DDBJ whole genome shotgun (WGS) entry which is preliminary data.</text>
</comment>
<keyword evidence="7" id="KW-1185">Reference proteome</keyword>
<proteinExistence type="predicted"/>